<sequence length="45" mass="5180">MYLVLVLLLWRLLVEGQTLILAWIGKRFIFLNGPGVFMKVTKVCS</sequence>
<dbReference type="EMBL" id="CM047747">
    <property type="protein sequence ID" value="KAJ0018952.1"/>
    <property type="molecule type" value="Genomic_DNA"/>
</dbReference>
<reference evidence="2" key="1">
    <citation type="journal article" date="2023" name="G3 (Bethesda)">
        <title>Genome assembly and association tests identify interacting loci associated with vigor, precocity, and sex in interspecific pistachio rootstocks.</title>
        <authorList>
            <person name="Palmer W."/>
            <person name="Jacygrad E."/>
            <person name="Sagayaradj S."/>
            <person name="Cavanaugh K."/>
            <person name="Han R."/>
            <person name="Bertier L."/>
            <person name="Beede B."/>
            <person name="Kafkas S."/>
            <person name="Golino D."/>
            <person name="Preece J."/>
            <person name="Michelmore R."/>
        </authorList>
    </citation>
    <scope>NUCLEOTIDE SEQUENCE [LARGE SCALE GENOMIC DNA]</scope>
</reference>
<evidence type="ECO:0000313" key="1">
    <source>
        <dbReference type="EMBL" id="KAJ0018952.1"/>
    </source>
</evidence>
<comment type="caution">
    <text evidence="1">The sequence shown here is derived from an EMBL/GenBank/DDBJ whole genome shotgun (WGS) entry which is preliminary data.</text>
</comment>
<keyword evidence="2" id="KW-1185">Reference proteome</keyword>
<name>A0ACC0XMG6_9ROSI</name>
<evidence type="ECO:0000313" key="2">
    <source>
        <dbReference type="Proteomes" id="UP001163603"/>
    </source>
</evidence>
<organism evidence="1 2">
    <name type="scientific">Pistacia integerrima</name>
    <dbReference type="NCBI Taxonomy" id="434235"/>
    <lineage>
        <taxon>Eukaryota</taxon>
        <taxon>Viridiplantae</taxon>
        <taxon>Streptophyta</taxon>
        <taxon>Embryophyta</taxon>
        <taxon>Tracheophyta</taxon>
        <taxon>Spermatophyta</taxon>
        <taxon>Magnoliopsida</taxon>
        <taxon>eudicotyledons</taxon>
        <taxon>Gunneridae</taxon>
        <taxon>Pentapetalae</taxon>
        <taxon>rosids</taxon>
        <taxon>malvids</taxon>
        <taxon>Sapindales</taxon>
        <taxon>Anacardiaceae</taxon>
        <taxon>Pistacia</taxon>
    </lineage>
</organism>
<protein>
    <submittedName>
        <fullName evidence="1">Uncharacterized protein</fullName>
    </submittedName>
</protein>
<proteinExistence type="predicted"/>
<accession>A0ACC0XMG6</accession>
<dbReference type="Proteomes" id="UP001163603">
    <property type="component" value="Chromosome 12"/>
</dbReference>
<gene>
    <name evidence="1" type="ORF">Pint_11521</name>
</gene>